<gene>
    <name evidence="1" type="ORF">CTI16_02020</name>
    <name evidence="2" type="ORF">CUC04_04705</name>
</gene>
<reference evidence="1 3" key="1">
    <citation type="submission" date="2017-11" db="EMBL/GenBank/DDBJ databases">
        <title>Genome sequencing of Prevotella intermedia KCOM 1101.</title>
        <authorList>
            <person name="Kook J.-K."/>
            <person name="Park S.-N."/>
            <person name="Lim Y.K."/>
        </authorList>
    </citation>
    <scope>NUCLEOTIDE SEQUENCE [LARGE SCALE GENOMIC DNA]</scope>
    <source>
        <strain evidence="1 3">KCOM 1101</strain>
    </source>
</reference>
<evidence type="ECO:0000313" key="3">
    <source>
        <dbReference type="Proteomes" id="UP000229111"/>
    </source>
</evidence>
<dbReference type="RefSeq" id="WP_099890692.1">
    <property type="nucleotide sequence ID" value="NZ_CP024732.1"/>
</dbReference>
<evidence type="ECO:0000313" key="4">
    <source>
        <dbReference type="Proteomes" id="UP000230500"/>
    </source>
</evidence>
<evidence type="ECO:0000313" key="2">
    <source>
        <dbReference type="EMBL" id="PIN28750.1"/>
    </source>
</evidence>
<protein>
    <submittedName>
        <fullName evidence="2">Uncharacterized protein</fullName>
    </submittedName>
</protein>
<reference evidence="2 4" key="2">
    <citation type="submission" date="2017-11" db="EMBL/GenBank/DDBJ databases">
        <title>Genome sequencing of Prevotella intermedia KCOM 2069.</title>
        <authorList>
            <person name="Kook J.-K."/>
            <person name="Park S.-N."/>
            <person name="Lim Y.K."/>
        </authorList>
    </citation>
    <scope>NUCLEOTIDE SEQUENCE [LARGE SCALE GENOMIC DNA]</scope>
    <source>
        <strain evidence="2 4">KCOM 2069</strain>
    </source>
</reference>
<organism evidence="2 4">
    <name type="scientific">Prevotella intermedia</name>
    <dbReference type="NCBI Taxonomy" id="28131"/>
    <lineage>
        <taxon>Bacteria</taxon>
        <taxon>Pseudomonadati</taxon>
        <taxon>Bacteroidota</taxon>
        <taxon>Bacteroidia</taxon>
        <taxon>Bacteroidales</taxon>
        <taxon>Prevotellaceae</taxon>
        <taxon>Prevotella</taxon>
    </lineage>
</organism>
<dbReference type="EMBL" id="PESN01000001">
    <property type="protein sequence ID" value="PIN28750.1"/>
    <property type="molecule type" value="Genomic_DNA"/>
</dbReference>
<dbReference type="EMBL" id="PEKM01000001">
    <property type="protein sequence ID" value="PIK17959.1"/>
    <property type="molecule type" value="Genomic_DNA"/>
</dbReference>
<sequence length="250" mass="29310">MGILKEKEKSLFESIKEDLKRKGITKIVSDGVVSEDTWELVKIRCLFLLKEAVGENDDFSLTDFLAKGARYKGDKTWCNVARWIYCIFKQLENPSFPIHIDYYDDVRKVGLTPNGRKEWLKYIAAVNVKKEPGKSKTNTKILKEQFKQYYAKWIPKQLKMYEGINLIVCCGAGVKECLIDVFEETFAEKYNFKNWKVFEYPGNYTARILYYELKNGTVIVDFWHPAARTSNEKKNNVFTRLVYETVIKKK</sequence>
<dbReference type="Proteomes" id="UP000230500">
    <property type="component" value="Unassembled WGS sequence"/>
</dbReference>
<dbReference type="AlphaFoldDB" id="A0A2G9IGQ1"/>
<dbReference type="Proteomes" id="UP000229111">
    <property type="component" value="Unassembled WGS sequence"/>
</dbReference>
<proteinExistence type="predicted"/>
<accession>A0A2G9IGQ1</accession>
<evidence type="ECO:0000313" key="1">
    <source>
        <dbReference type="EMBL" id="PIK17959.1"/>
    </source>
</evidence>
<name>A0A2G9IGQ1_PREIN</name>
<comment type="caution">
    <text evidence="2">The sequence shown here is derived from an EMBL/GenBank/DDBJ whole genome shotgun (WGS) entry which is preliminary data.</text>
</comment>